<name>A0A0C9VZR7_9AGAM</name>
<dbReference type="AlphaFoldDB" id="A0A0C9VZR7"/>
<evidence type="ECO:0000256" key="1">
    <source>
        <dbReference type="SAM" id="MobiDB-lite"/>
    </source>
</evidence>
<gene>
    <name evidence="3" type="ORF">HYDPIDRAFT_28853</name>
</gene>
<dbReference type="EMBL" id="KN839848">
    <property type="protein sequence ID" value="KIJ63955.1"/>
    <property type="molecule type" value="Genomic_DNA"/>
</dbReference>
<protein>
    <submittedName>
        <fullName evidence="3">Uncharacterized protein</fullName>
    </submittedName>
</protein>
<organism evidence="3 4">
    <name type="scientific">Hydnomerulius pinastri MD-312</name>
    <dbReference type="NCBI Taxonomy" id="994086"/>
    <lineage>
        <taxon>Eukaryota</taxon>
        <taxon>Fungi</taxon>
        <taxon>Dikarya</taxon>
        <taxon>Basidiomycota</taxon>
        <taxon>Agaricomycotina</taxon>
        <taxon>Agaricomycetes</taxon>
        <taxon>Agaricomycetidae</taxon>
        <taxon>Boletales</taxon>
        <taxon>Boletales incertae sedis</taxon>
        <taxon>Leucogyrophana</taxon>
    </lineage>
</organism>
<feature type="transmembrane region" description="Helical" evidence="2">
    <location>
        <begin position="138"/>
        <end position="158"/>
    </location>
</feature>
<keyword evidence="4" id="KW-1185">Reference proteome</keyword>
<feature type="compositionally biased region" description="Polar residues" evidence="1">
    <location>
        <begin position="304"/>
        <end position="316"/>
    </location>
</feature>
<dbReference type="HOGENOM" id="CLU_044614_0_1_1"/>
<feature type="transmembrane region" description="Helical" evidence="2">
    <location>
        <begin position="54"/>
        <end position="74"/>
    </location>
</feature>
<evidence type="ECO:0000313" key="4">
    <source>
        <dbReference type="Proteomes" id="UP000053820"/>
    </source>
</evidence>
<reference evidence="3 4" key="1">
    <citation type="submission" date="2014-04" db="EMBL/GenBank/DDBJ databases">
        <title>Evolutionary Origins and Diversification of the Mycorrhizal Mutualists.</title>
        <authorList>
            <consortium name="DOE Joint Genome Institute"/>
            <consortium name="Mycorrhizal Genomics Consortium"/>
            <person name="Kohler A."/>
            <person name="Kuo A."/>
            <person name="Nagy L.G."/>
            <person name="Floudas D."/>
            <person name="Copeland A."/>
            <person name="Barry K.W."/>
            <person name="Cichocki N."/>
            <person name="Veneault-Fourrey C."/>
            <person name="LaButti K."/>
            <person name="Lindquist E.A."/>
            <person name="Lipzen A."/>
            <person name="Lundell T."/>
            <person name="Morin E."/>
            <person name="Murat C."/>
            <person name="Riley R."/>
            <person name="Ohm R."/>
            <person name="Sun H."/>
            <person name="Tunlid A."/>
            <person name="Henrissat B."/>
            <person name="Grigoriev I.V."/>
            <person name="Hibbett D.S."/>
            <person name="Martin F."/>
        </authorList>
    </citation>
    <scope>NUCLEOTIDE SEQUENCE [LARGE SCALE GENOMIC DNA]</scope>
    <source>
        <strain evidence="3 4">MD-312</strain>
    </source>
</reference>
<keyword evidence="2" id="KW-1133">Transmembrane helix</keyword>
<dbReference type="Proteomes" id="UP000053820">
    <property type="component" value="Unassembled WGS sequence"/>
</dbReference>
<evidence type="ECO:0000313" key="3">
    <source>
        <dbReference type="EMBL" id="KIJ63955.1"/>
    </source>
</evidence>
<keyword evidence="2" id="KW-0472">Membrane</keyword>
<feature type="region of interest" description="Disordered" evidence="1">
    <location>
        <begin position="302"/>
        <end position="347"/>
    </location>
</feature>
<feature type="transmembrane region" description="Helical" evidence="2">
    <location>
        <begin position="173"/>
        <end position="195"/>
    </location>
</feature>
<feature type="transmembrane region" description="Helical" evidence="2">
    <location>
        <begin position="104"/>
        <end position="126"/>
    </location>
</feature>
<proteinExistence type="predicted"/>
<feature type="transmembrane region" description="Helical" evidence="2">
    <location>
        <begin position="247"/>
        <end position="265"/>
    </location>
</feature>
<feature type="transmembrane region" description="Helical" evidence="2">
    <location>
        <begin position="20"/>
        <end position="42"/>
    </location>
</feature>
<dbReference type="OrthoDB" id="2905268at2759"/>
<accession>A0A0C9VZR7</accession>
<sequence length="347" mass="38685">MSSDTPDTDLWLERSRLDGMLLGAVSYGMFFLLTIQATIALTRRPRSGSKIAEHRWMLLSYVFITFILGTIGFAGNAKYTEMIWIDLRNAPGGPAALINNELNYWINMMALSCYYIMEWFMQALLLHRCFIIWGWEKYVVWPMTTLFLAMIAMSILILAESSGAVFYNINTQLAYLCIEVGMTVIYTVLVTGRLFALRKQMKEILGREHVRTYETVAAMVIESAAMYSTLGIIFIIAFAVHSNVSNLVFLAISHVQGIAQLLIIIRVAQGRAFTQDWTSTSVAPTTSLTFGSTKNFTDIDLGPESSNGLNGTTDAEINSGPVWKDSVKSTAPSTREQRSELVGDADL</sequence>
<feature type="transmembrane region" description="Helical" evidence="2">
    <location>
        <begin position="216"/>
        <end position="241"/>
    </location>
</feature>
<keyword evidence="2" id="KW-0812">Transmembrane</keyword>
<evidence type="ECO:0000256" key="2">
    <source>
        <dbReference type="SAM" id="Phobius"/>
    </source>
</evidence>